<feature type="domain" description="Alanine racemase C-terminal" evidence="4">
    <location>
        <begin position="2"/>
        <end position="38"/>
    </location>
</feature>
<dbReference type="GO" id="GO:0008784">
    <property type="term" value="F:alanine racemase activity"/>
    <property type="evidence" value="ECO:0007669"/>
    <property type="project" value="UniProtKB-ARBA"/>
</dbReference>
<dbReference type="AlphaFoldDB" id="A0A1W1D873"/>
<keyword evidence="2" id="KW-0663">Pyridoxal phosphate</keyword>
<dbReference type="InterPro" id="IPR011079">
    <property type="entry name" value="Ala_racemase_C"/>
</dbReference>
<organism evidence="5">
    <name type="scientific">hydrothermal vent metagenome</name>
    <dbReference type="NCBI Taxonomy" id="652676"/>
    <lineage>
        <taxon>unclassified sequences</taxon>
        <taxon>metagenomes</taxon>
        <taxon>ecological metagenomes</taxon>
    </lineage>
</organism>
<dbReference type="EMBL" id="FPHQ01000140">
    <property type="protein sequence ID" value="SFV76808.1"/>
    <property type="molecule type" value="Genomic_DNA"/>
</dbReference>
<name>A0A1W1D873_9ZZZZ</name>
<comment type="cofactor">
    <cofactor evidence="1">
        <name>pyridoxal 5'-phosphate</name>
        <dbReference type="ChEBI" id="CHEBI:597326"/>
    </cofactor>
</comment>
<reference evidence="5" key="1">
    <citation type="submission" date="2016-10" db="EMBL/GenBank/DDBJ databases">
        <authorList>
            <person name="de Groot N.N."/>
        </authorList>
    </citation>
    <scope>NUCLEOTIDE SEQUENCE</scope>
</reference>
<dbReference type="Pfam" id="PF00842">
    <property type="entry name" value="Ala_racemase_C"/>
    <property type="match status" value="1"/>
</dbReference>
<gene>
    <name evidence="5" type="ORF">MNB_SUP05-10-67</name>
</gene>
<evidence type="ECO:0000256" key="2">
    <source>
        <dbReference type="ARBA" id="ARBA00022898"/>
    </source>
</evidence>
<keyword evidence="3" id="KW-0413">Isomerase</keyword>
<protein>
    <recommendedName>
        <fullName evidence="4">Alanine racemase C-terminal domain-containing protein</fullName>
    </recommendedName>
</protein>
<dbReference type="Gene3D" id="2.40.37.10">
    <property type="entry name" value="Lyase, Ornithine Decarboxylase, Chain A, domain 1"/>
    <property type="match status" value="1"/>
</dbReference>
<evidence type="ECO:0000313" key="5">
    <source>
        <dbReference type="EMBL" id="SFV76808.1"/>
    </source>
</evidence>
<evidence type="ECO:0000256" key="3">
    <source>
        <dbReference type="ARBA" id="ARBA00023235"/>
    </source>
</evidence>
<dbReference type="InterPro" id="IPR009006">
    <property type="entry name" value="Ala_racemase/Decarboxylase_C"/>
</dbReference>
<sequence>MGDIAILWGNEQLRVETVASWSDTIAYELLTGLSSRVEFTKTP</sequence>
<evidence type="ECO:0000256" key="1">
    <source>
        <dbReference type="ARBA" id="ARBA00001933"/>
    </source>
</evidence>
<proteinExistence type="predicted"/>
<dbReference type="SUPFAM" id="SSF50621">
    <property type="entry name" value="Alanine racemase C-terminal domain-like"/>
    <property type="match status" value="1"/>
</dbReference>
<accession>A0A1W1D873</accession>
<evidence type="ECO:0000259" key="4">
    <source>
        <dbReference type="Pfam" id="PF00842"/>
    </source>
</evidence>